<dbReference type="PANTHER" id="PTHR48090:SF7">
    <property type="entry name" value="RFBJ PROTEIN"/>
    <property type="match status" value="1"/>
</dbReference>
<protein>
    <recommendedName>
        <fullName evidence="1">Glycosyltransferase 2-like domain-containing protein</fullName>
    </recommendedName>
</protein>
<dbReference type="PANTHER" id="PTHR48090">
    <property type="entry name" value="UNDECAPRENYL-PHOSPHATE 4-DEOXY-4-FORMAMIDO-L-ARABINOSE TRANSFERASE-RELATED"/>
    <property type="match status" value="1"/>
</dbReference>
<dbReference type="AlphaFoldDB" id="A0A0G0REJ7"/>
<evidence type="ECO:0000313" key="2">
    <source>
        <dbReference type="EMBL" id="KKR50858.1"/>
    </source>
</evidence>
<dbReference type="InterPro" id="IPR029044">
    <property type="entry name" value="Nucleotide-diphossugar_trans"/>
</dbReference>
<dbReference type="Gene3D" id="3.90.550.10">
    <property type="entry name" value="Spore Coat Polysaccharide Biosynthesis Protein SpsA, Chain A"/>
    <property type="match status" value="1"/>
</dbReference>
<evidence type="ECO:0000259" key="1">
    <source>
        <dbReference type="Pfam" id="PF00535"/>
    </source>
</evidence>
<name>A0A0G0REJ7_9BACT</name>
<evidence type="ECO:0000313" key="3">
    <source>
        <dbReference type="Proteomes" id="UP000034531"/>
    </source>
</evidence>
<dbReference type="EMBL" id="LBYI01000005">
    <property type="protein sequence ID" value="KKR50858.1"/>
    <property type="molecule type" value="Genomic_DNA"/>
</dbReference>
<gene>
    <name evidence="2" type="ORF">UT84_C0005G0004</name>
</gene>
<dbReference type="InterPro" id="IPR001173">
    <property type="entry name" value="Glyco_trans_2-like"/>
</dbReference>
<dbReference type="Proteomes" id="UP000034531">
    <property type="component" value="Unassembled WGS sequence"/>
</dbReference>
<comment type="caution">
    <text evidence="2">The sequence shown here is derived from an EMBL/GenBank/DDBJ whole genome shotgun (WGS) entry which is preliminary data.</text>
</comment>
<proteinExistence type="predicted"/>
<feature type="domain" description="Glycosyltransferase 2-like" evidence="1">
    <location>
        <begin position="7"/>
        <end position="156"/>
    </location>
</feature>
<dbReference type="SUPFAM" id="SSF53448">
    <property type="entry name" value="Nucleotide-diphospho-sugar transferases"/>
    <property type="match status" value="1"/>
</dbReference>
<sequence>MPQGLRRSIKRQKQHNFVLEKVYVYSDGSTDDTEEKVLSFAQSMPQVKLVSDGKRVGKTKRLNKMFKMNKSNIFVYFDGDLILENSETLSNMIGWFKDGSVTLVGANKLPLKERTLTERLINTWFLLWYEIRTRFDGGHNVYNFSSCAFAVRDSLAKQLDCPTGDFSFNKYLFFKSTENGFGCRFAESAAVLFRSPDNIKGHLKQLSRFTSVNRKIADYFGDWTYEMYKIPRLQVLQGFLVALLKEPLWLLPAVAFHIIVRLIPPQTDPLIREGMWEIASSTKRVI</sequence>
<accession>A0A0G0REJ7</accession>
<organism evidence="2 3">
    <name type="scientific">Candidatus Curtissbacteria bacterium GW2011_GWA1_40_16</name>
    <dbReference type="NCBI Taxonomy" id="1618405"/>
    <lineage>
        <taxon>Bacteria</taxon>
        <taxon>Candidatus Curtissiibacteriota</taxon>
    </lineage>
</organism>
<dbReference type="InterPro" id="IPR050256">
    <property type="entry name" value="Glycosyltransferase_2"/>
</dbReference>
<dbReference type="Pfam" id="PF00535">
    <property type="entry name" value="Glycos_transf_2"/>
    <property type="match status" value="1"/>
</dbReference>
<reference evidence="2 3" key="1">
    <citation type="journal article" date="2015" name="Nature">
        <title>rRNA introns, odd ribosomes, and small enigmatic genomes across a large radiation of phyla.</title>
        <authorList>
            <person name="Brown C.T."/>
            <person name="Hug L.A."/>
            <person name="Thomas B.C."/>
            <person name="Sharon I."/>
            <person name="Castelle C.J."/>
            <person name="Singh A."/>
            <person name="Wilkins M.J."/>
            <person name="Williams K.H."/>
            <person name="Banfield J.F."/>
        </authorList>
    </citation>
    <scope>NUCLEOTIDE SEQUENCE [LARGE SCALE GENOMIC DNA]</scope>
</reference>